<dbReference type="EC" id="1.17.4.4" evidence="3"/>
<evidence type="ECO:0000256" key="11">
    <source>
        <dbReference type="ARBA" id="ARBA00023284"/>
    </source>
</evidence>
<keyword evidence="4 12" id="KW-0812">Transmembrane</keyword>
<dbReference type="EMBL" id="RCMG01001015">
    <property type="protein sequence ID" value="KAG2839008.1"/>
    <property type="molecule type" value="Genomic_DNA"/>
</dbReference>
<dbReference type="Proteomes" id="UP000251314">
    <property type="component" value="Unassembled WGS sequence"/>
</dbReference>
<dbReference type="GO" id="GO:0048038">
    <property type="term" value="F:quinone binding"/>
    <property type="evidence" value="ECO:0007669"/>
    <property type="project" value="UniProtKB-KW"/>
</dbReference>
<evidence type="ECO:0000256" key="4">
    <source>
        <dbReference type="ARBA" id="ARBA00022692"/>
    </source>
</evidence>
<feature type="transmembrane region" description="Helical" evidence="12">
    <location>
        <begin position="99"/>
        <end position="121"/>
    </location>
</feature>
<gene>
    <name evidence="20" type="ORF">JG687_00000192</name>
    <name evidence="21" type="ORF">PC110_g812</name>
    <name evidence="15" type="ORF">PC113_g19551</name>
    <name evidence="16" type="ORF">PC115_g19072</name>
    <name evidence="17" type="ORF">PC117_g21273</name>
    <name evidence="18" type="ORF">PC118_g19312</name>
    <name evidence="19" type="ORF">PC129_g18349</name>
</gene>
<feature type="transmembrane region" description="Helical" evidence="12">
    <location>
        <begin position="74"/>
        <end position="92"/>
    </location>
</feature>
<dbReference type="InterPro" id="IPR012932">
    <property type="entry name" value="VKOR"/>
</dbReference>
<keyword evidence="13" id="KW-0732">Signal</keyword>
<keyword evidence="6" id="KW-0256">Endoplasmic reticulum</keyword>
<keyword evidence="9 12" id="KW-0472">Membrane</keyword>
<evidence type="ECO:0000256" key="1">
    <source>
        <dbReference type="ARBA" id="ARBA00004477"/>
    </source>
</evidence>
<keyword evidence="5" id="KW-0874">Quinone</keyword>
<reference evidence="20" key="3">
    <citation type="submission" date="2021-01" db="EMBL/GenBank/DDBJ databases">
        <title>Phytophthora aleatoria, a newly-described species from Pinus radiata is distinct from Phytophthora cactorum isolates based on comparative genomics.</title>
        <authorList>
            <person name="Mcdougal R."/>
            <person name="Panda P."/>
            <person name="Williams N."/>
            <person name="Studholme D.J."/>
        </authorList>
    </citation>
    <scope>NUCLEOTIDE SEQUENCE</scope>
    <source>
        <strain evidence="20">NZFS 3830</strain>
    </source>
</reference>
<dbReference type="STRING" id="29920.A0A329T2Q9"/>
<comment type="caution">
    <text evidence="21">The sequence shown here is derived from an EMBL/GenBank/DDBJ whole genome shotgun (WGS) entry which is preliminary data.</text>
</comment>
<dbReference type="OrthoDB" id="17010at2759"/>
<evidence type="ECO:0000313" key="21">
    <source>
        <dbReference type="EMBL" id="RAW43021.1"/>
    </source>
</evidence>
<dbReference type="PANTHER" id="PTHR14519">
    <property type="entry name" value="VITAMIN K EPOXIDE REDUCTASE COMPLEX, SUBUNIT 1"/>
    <property type="match status" value="1"/>
</dbReference>
<dbReference type="CDD" id="cd12917">
    <property type="entry name" value="VKOR_euk"/>
    <property type="match status" value="1"/>
</dbReference>
<proteinExistence type="inferred from homology"/>
<dbReference type="Proteomes" id="UP000760860">
    <property type="component" value="Unassembled WGS sequence"/>
</dbReference>
<name>A0A329T2Q9_9STRA</name>
<dbReference type="Proteomes" id="UP000697107">
    <property type="component" value="Unassembled WGS sequence"/>
</dbReference>
<evidence type="ECO:0000313" key="16">
    <source>
        <dbReference type="EMBL" id="KAG2891741.1"/>
    </source>
</evidence>
<evidence type="ECO:0000256" key="9">
    <source>
        <dbReference type="ARBA" id="ARBA00023136"/>
    </source>
</evidence>
<feature type="transmembrane region" description="Helical" evidence="12">
    <location>
        <begin position="127"/>
        <end position="149"/>
    </location>
</feature>
<evidence type="ECO:0000313" key="18">
    <source>
        <dbReference type="EMBL" id="KAG2966214.1"/>
    </source>
</evidence>
<dbReference type="EMBL" id="MJFZ01000008">
    <property type="protein sequence ID" value="RAW43021.1"/>
    <property type="molecule type" value="Genomic_DNA"/>
</dbReference>
<evidence type="ECO:0000313" key="20">
    <source>
        <dbReference type="EMBL" id="KAG6974797.1"/>
    </source>
</evidence>
<dbReference type="Proteomes" id="UP000735874">
    <property type="component" value="Unassembled WGS sequence"/>
</dbReference>
<reference evidence="21 22" key="1">
    <citation type="submission" date="2018-01" db="EMBL/GenBank/DDBJ databases">
        <title>Draft genome of the strawberry crown rot pathogen Phytophthora cactorum.</title>
        <authorList>
            <person name="Armitage A.D."/>
            <person name="Lysoe E."/>
            <person name="Nellist C.F."/>
            <person name="Harrison R.J."/>
            <person name="Brurberg M.B."/>
        </authorList>
    </citation>
    <scope>NUCLEOTIDE SEQUENCE [LARGE SCALE GENOMIC DNA]</scope>
    <source>
        <strain evidence="21 22">10300</strain>
    </source>
</reference>
<feature type="domain" description="Vitamin K epoxide reductase" evidence="14">
    <location>
        <begin position="1"/>
        <end position="149"/>
    </location>
</feature>
<dbReference type="Proteomes" id="UP000774804">
    <property type="component" value="Unassembled WGS sequence"/>
</dbReference>
<dbReference type="EMBL" id="RCMV01001062">
    <property type="protein sequence ID" value="KAG3210658.1"/>
    <property type="molecule type" value="Genomic_DNA"/>
</dbReference>
<dbReference type="EMBL" id="RCMI01001045">
    <property type="protein sequence ID" value="KAG2891741.1"/>
    <property type="molecule type" value="Genomic_DNA"/>
</dbReference>
<evidence type="ECO:0000256" key="7">
    <source>
        <dbReference type="ARBA" id="ARBA00022989"/>
    </source>
</evidence>
<comment type="subcellular location">
    <subcellularLocation>
        <location evidence="1">Endoplasmic reticulum membrane</location>
        <topology evidence="1">Multi-pass membrane protein</topology>
    </subcellularLocation>
</comment>
<dbReference type="Proteomes" id="UP000736787">
    <property type="component" value="Unassembled WGS sequence"/>
</dbReference>
<dbReference type="PANTHER" id="PTHR14519:SF5">
    <property type="entry name" value="VITAMIN K EPOXIDE REDUCTASE COMPLEX SUBUNIT 1-LIKE PROTEIN 1"/>
    <property type="match status" value="1"/>
</dbReference>
<dbReference type="EMBL" id="JAENGZ010000003">
    <property type="protein sequence ID" value="KAG6974797.1"/>
    <property type="molecule type" value="Genomic_DNA"/>
</dbReference>
<evidence type="ECO:0000256" key="5">
    <source>
        <dbReference type="ARBA" id="ARBA00022719"/>
    </source>
</evidence>
<evidence type="ECO:0000256" key="6">
    <source>
        <dbReference type="ARBA" id="ARBA00022824"/>
    </source>
</evidence>
<evidence type="ECO:0000313" key="22">
    <source>
        <dbReference type="Proteomes" id="UP000251314"/>
    </source>
</evidence>
<dbReference type="EMBL" id="RCML01001037">
    <property type="protein sequence ID" value="KAG2966214.1"/>
    <property type="molecule type" value="Genomic_DNA"/>
</dbReference>
<evidence type="ECO:0000313" key="17">
    <source>
        <dbReference type="EMBL" id="KAG2903333.1"/>
    </source>
</evidence>
<organism evidence="21 22">
    <name type="scientific">Phytophthora cactorum</name>
    <dbReference type="NCBI Taxonomy" id="29920"/>
    <lineage>
        <taxon>Eukaryota</taxon>
        <taxon>Sar</taxon>
        <taxon>Stramenopiles</taxon>
        <taxon>Oomycota</taxon>
        <taxon>Peronosporomycetes</taxon>
        <taxon>Peronosporales</taxon>
        <taxon>Peronosporaceae</taxon>
        <taxon>Phytophthora</taxon>
    </lineage>
</organism>
<evidence type="ECO:0000313" key="19">
    <source>
        <dbReference type="EMBL" id="KAG3210658.1"/>
    </source>
</evidence>
<dbReference type="Proteomes" id="UP000688947">
    <property type="component" value="Unassembled WGS sequence"/>
</dbReference>
<sequence>MAKHGTRLSVLGVLGVALSSYAIHVKKQKTKLQGGYTALCDSEAFSCSQVLTSEYSSLLSHLGLVENNSTLDVSNAHLGVLAYSLFTLYPVIRTVPYHAQVYTAVSSCMTVVMVYLAYILVFVLRDFCMVCVATYVITAALLWSSVVLLRAERSVPRLRKSNKLE</sequence>
<evidence type="ECO:0000256" key="8">
    <source>
        <dbReference type="ARBA" id="ARBA00023002"/>
    </source>
</evidence>
<dbReference type="Gene3D" id="1.20.1440.130">
    <property type="entry name" value="VKOR domain"/>
    <property type="match status" value="1"/>
</dbReference>
<reference evidence="15" key="2">
    <citation type="submission" date="2018-10" db="EMBL/GenBank/DDBJ databases">
        <title>Effector identification in a new, highly contiguous assembly of the strawberry crown rot pathogen Phytophthora cactorum.</title>
        <authorList>
            <person name="Armitage A.D."/>
            <person name="Nellist C.F."/>
            <person name="Bates H."/>
            <person name="Vickerstaff R.J."/>
            <person name="Harrison R.J."/>
        </authorList>
    </citation>
    <scope>NUCLEOTIDE SEQUENCE</scope>
    <source>
        <strain evidence="15">15-7</strain>
        <strain evidence="16">4032</strain>
        <strain evidence="17">4040</strain>
        <strain evidence="18">P415</strain>
        <strain evidence="19">P421</strain>
    </source>
</reference>
<dbReference type="SMART" id="SM00756">
    <property type="entry name" value="VKc"/>
    <property type="match status" value="1"/>
</dbReference>
<protein>
    <recommendedName>
        <fullName evidence="3">vitamin-K-epoxide reductase (warfarin-sensitive)</fullName>
        <ecNumber evidence="3">1.17.4.4</ecNumber>
    </recommendedName>
</protein>
<dbReference type="GO" id="GO:0047057">
    <property type="term" value="F:vitamin-K-epoxide reductase (warfarin-sensitive) activity"/>
    <property type="evidence" value="ECO:0007669"/>
    <property type="project" value="UniProtKB-EC"/>
</dbReference>
<dbReference type="InterPro" id="IPR038354">
    <property type="entry name" value="VKOR_sf"/>
</dbReference>
<dbReference type="AlphaFoldDB" id="A0A329T2Q9"/>
<keyword evidence="11" id="KW-0676">Redox-active center</keyword>
<feature type="chain" id="PRO_5039986136" description="vitamin-K-epoxide reductase (warfarin-sensitive)" evidence="13">
    <location>
        <begin position="23"/>
        <end position="165"/>
    </location>
</feature>
<dbReference type="EMBL" id="RCMK01001056">
    <property type="protein sequence ID" value="KAG2903333.1"/>
    <property type="molecule type" value="Genomic_DNA"/>
</dbReference>
<dbReference type="InterPro" id="IPR042406">
    <property type="entry name" value="VKORC1/VKORC1L1"/>
</dbReference>
<keyword evidence="8" id="KW-0560">Oxidoreductase</keyword>
<evidence type="ECO:0000313" key="15">
    <source>
        <dbReference type="EMBL" id="KAG2839008.1"/>
    </source>
</evidence>
<feature type="signal peptide" evidence="13">
    <location>
        <begin position="1"/>
        <end position="22"/>
    </location>
</feature>
<dbReference type="GO" id="GO:0005789">
    <property type="term" value="C:endoplasmic reticulum membrane"/>
    <property type="evidence" value="ECO:0007669"/>
    <property type="project" value="UniProtKB-SubCell"/>
</dbReference>
<dbReference type="Pfam" id="PF07884">
    <property type="entry name" value="VKOR"/>
    <property type="match status" value="1"/>
</dbReference>
<evidence type="ECO:0000256" key="10">
    <source>
        <dbReference type="ARBA" id="ARBA00023157"/>
    </source>
</evidence>
<comment type="similarity">
    <text evidence="2">Belongs to the VKOR family.</text>
</comment>
<dbReference type="GO" id="GO:0042373">
    <property type="term" value="P:vitamin K metabolic process"/>
    <property type="evidence" value="ECO:0007669"/>
    <property type="project" value="InterPro"/>
</dbReference>
<keyword evidence="10" id="KW-1015">Disulfide bond</keyword>
<evidence type="ECO:0000256" key="12">
    <source>
        <dbReference type="SAM" id="Phobius"/>
    </source>
</evidence>
<evidence type="ECO:0000256" key="13">
    <source>
        <dbReference type="SAM" id="SignalP"/>
    </source>
</evidence>
<evidence type="ECO:0000256" key="2">
    <source>
        <dbReference type="ARBA" id="ARBA00006214"/>
    </source>
</evidence>
<keyword evidence="22" id="KW-1185">Reference proteome</keyword>
<evidence type="ECO:0000259" key="14">
    <source>
        <dbReference type="SMART" id="SM00756"/>
    </source>
</evidence>
<evidence type="ECO:0000256" key="3">
    <source>
        <dbReference type="ARBA" id="ARBA00012278"/>
    </source>
</evidence>
<accession>A0A329T2Q9</accession>
<keyword evidence="7 12" id="KW-1133">Transmembrane helix</keyword>
<dbReference type="VEuPathDB" id="FungiDB:PC110_g812"/>